<evidence type="ECO:0000256" key="9">
    <source>
        <dbReference type="ARBA" id="ARBA00024486"/>
    </source>
</evidence>
<evidence type="ECO:0000256" key="8">
    <source>
        <dbReference type="ARBA" id="ARBA00024459"/>
    </source>
</evidence>
<evidence type="ECO:0000256" key="13">
    <source>
        <dbReference type="ARBA" id="ARBA00029673"/>
    </source>
</evidence>
<comment type="function">
    <text evidence="21">Oxidized purine nucleoside triphosphate hydrolase which is a prominent sanitizer of the oxidized nucleotide pool. Catalyzes the hydrolysis of 2-oxo-dATP (2-hydroxy-dATP) into 2-oxo-dAMP. Also has a significant hydrolase activity toward 2-oxo-ATP, 8-oxo-dGTP and 8-oxo-dATP. Through the hydrolysis of oxidized purine nucleoside triphosphates, prevents their incorporation into DNA and the subsequent transversions A:T to C:G and G:C to T:A. Also catalyzes the hydrolysis of methylated purine nucleoside triphosphate preventing their integration into DNA. Through this antimutagenic activity protects cells from oxidative stress.</text>
</comment>
<dbReference type="InterPro" id="IPR003563">
    <property type="entry name" value="8ODP"/>
</dbReference>
<evidence type="ECO:0000313" key="23">
    <source>
        <dbReference type="EMBL" id="PIP23775.1"/>
    </source>
</evidence>
<dbReference type="InterPro" id="IPR015797">
    <property type="entry name" value="NUDIX_hydrolase-like_dom_sf"/>
</dbReference>
<dbReference type="GO" id="GO:0005737">
    <property type="term" value="C:cytoplasm"/>
    <property type="evidence" value="ECO:0007669"/>
    <property type="project" value="TreeGrafter"/>
</dbReference>
<reference evidence="23 24" key="1">
    <citation type="submission" date="2017-09" db="EMBL/GenBank/DDBJ databases">
        <title>Depth-based differentiation of microbial function through sediment-hosted aquifers and enrichment of novel symbionts in the deep terrestrial subsurface.</title>
        <authorList>
            <person name="Probst A.J."/>
            <person name="Ladd B."/>
            <person name="Jarett J.K."/>
            <person name="Geller-Mcgrath D.E."/>
            <person name="Sieber C.M."/>
            <person name="Emerson J.B."/>
            <person name="Anantharaman K."/>
            <person name="Thomas B.C."/>
            <person name="Malmstrom R."/>
            <person name="Stieglmeier M."/>
            <person name="Klingl A."/>
            <person name="Woyke T."/>
            <person name="Ryan C.M."/>
            <person name="Banfield J.F."/>
        </authorList>
    </citation>
    <scope>NUCLEOTIDE SEQUENCE [LARGE SCALE GENOMIC DNA]</scope>
    <source>
        <strain evidence="23">CG23_combo_of_CG06-09_8_20_14_all_38_19</strain>
    </source>
</reference>
<evidence type="ECO:0000256" key="19">
    <source>
        <dbReference type="ARBA" id="ARBA00048894"/>
    </source>
</evidence>
<keyword evidence="4" id="KW-0479">Metal-binding</keyword>
<dbReference type="SUPFAM" id="SSF55811">
    <property type="entry name" value="Nudix"/>
    <property type="match status" value="1"/>
</dbReference>
<evidence type="ECO:0000256" key="15">
    <source>
        <dbReference type="ARBA" id="ARBA00030682"/>
    </source>
</evidence>
<dbReference type="GO" id="GO:0042262">
    <property type="term" value="P:DNA protection"/>
    <property type="evidence" value="ECO:0007669"/>
    <property type="project" value="InterPro"/>
</dbReference>
<dbReference type="PANTHER" id="PTHR43758">
    <property type="entry name" value="7,8-DIHYDRO-8-OXOGUANINE TRIPHOSPHATASE"/>
    <property type="match status" value="1"/>
</dbReference>
<evidence type="ECO:0000256" key="1">
    <source>
        <dbReference type="ARBA" id="ARBA00001946"/>
    </source>
</evidence>
<evidence type="ECO:0000256" key="14">
    <source>
        <dbReference type="ARBA" id="ARBA00030634"/>
    </source>
</evidence>
<evidence type="ECO:0000256" key="17">
    <source>
        <dbReference type="ARBA" id="ARBA00032071"/>
    </source>
</evidence>
<comment type="catalytic activity">
    <reaction evidence="9">
        <text>8-oxo-dGTP + H2O = 8-oxo-dGMP + diphosphate + H(+)</text>
        <dbReference type="Rhea" id="RHEA:31575"/>
        <dbReference type="ChEBI" id="CHEBI:15377"/>
        <dbReference type="ChEBI" id="CHEBI:15378"/>
        <dbReference type="ChEBI" id="CHEBI:33019"/>
        <dbReference type="ChEBI" id="CHEBI:63224"/>
        <dbReference type="ChEBI" id="CHEBI:77896"/>
    </reaction>
    <physiologicalReaction direction="left-to-right" evidence="9">
        <dbReference type="Rhea" id="RHEA:31576"/>
    </physiologicalReaction>
</comment>
<evidence type="ECO:0000256" key="4">
    <source>
        <dbReference type="ARBA" id="ARBA00022723"/>
    </source>
</evidence>
<comment type="caution">
    <text evidence="23">The sequence shown here is derived from an EMBL/GenBank/DDBJ whole genome shotgun (WGS) entry which is preliminary data.</text>
</comment>
<evidence type="ECO:0000259" key="22">
    <source>
        <dbReference type="PROSITE" id="PS51462"/>
    </source>
</evidence>
<evidence type="ECO:0000256" key="21">
    <source>
        <dbReference type="ARBA" id="ARBA00053094"/>
    </source>
</evidence>
<comment type="catalytic activity">
    <reaction evidence="7">
        <text>8-oxo-dATP + H2O = 8-oxo-dAMP + diphosphate + H(+)</text>
        <dbReference type="Rhea" id="RHEA:65396"/>
        <dbReference type="ChEBI" id="CHEBI:15377"/>
        <dbReference type="ChEBI" id="CHEBI:15378"/>
        <dbReference type="ChEBI" id="CHEBI:33019"/>
        <dbReference type="ChEBI" id="CHEBI:71361"/>
        <dbReference type="ChEBI" id="CHEBI:172871"/>
    </reaction>
    <physiologicalReaction direction="left-to-right" evidence="7">
        <dbReference type="Rhea" id="RHEA:65397"/>
    </physiologicalReaction>
</comment>
<evidence type="ECO:0000256" key="11">
    <source>
        <dbReference type="ARBA" id="ARBA00026103"/>
    </source>
</evidence>
<comment type="catalytic activity">
    <reaction evidence="18">
        <text>N(6)-methyl-ATP + H2O = N(6)-methyl-AMP + diphosphate + H(+)</text>
        <dbReference type="Rhea" id="RHEA:67608"/>
        <dbReference type="ChEBI" id="CHEBI:15377"/>
        <dbReference type="ChEBI" id="CHEBI:15378"/>
        <dbReference type="ChEBI" id="CHEBI:33019"/>
        <dbReference type="ChEBI" id="CHEBI:144842"/>
        <dbReference type="ChEBI" id="CHEBI:172873"/>
    </reaction>
    <physiologicalReaction direction="left-to-right" evidence="18">
        <dbReference type="Rhea" id="RHEA:67609"/>
    </physiologicalReaction>
</comment>
<organism evidence="23 24">
    <name type="scientific">Candidatus Nealsonbacteria bacterium CG23_combo_of_CG06-09_8_20_14_all_38_19</name>
    <dbReference type="NCBI Taxonomy" id="1974721"/>
    <lineage>
        <taxon>Bacteria</taxon>
        <taxon>Candidatus Nealsoniibacteriota</taxon>
    </lineage>
</organism>
<proteinExistence type="inferred from homology"/>
<protein>
    <recommendedName>
        <fullName evidence="12">Oxidized purine nucleoside triphosphate hydrolase</fullName>
        <ecNumber evidence="11">3.6.1.56</ecNumber>
    </recommendedName>
    <alternativeName>
        <fullName evidence="16">2-hydroxy-dATP diphosphatase</fullName>
    </alternativeName>
    <alternativeName>
        <fullName evidence="15">7,8-dihydro-8-oxoguanine triphosphatase</fullName>
    </alternativeName>
    <alternativeName>
        <fullName evidence="14">8-oxo-dGTPase</fullName>
    </alternativeName>
    <alternativeName>
        <fullName evidence="17">Methylated purine nucleoside triphosphate hydrolase</fullName>
    </alternativeName>
    <alternativeName>
        <fullName evidence="13">Nucleoside diphosphate-linked moiety X motif 1</fullName>
    </alternativeName>
</protein>
<comment type="subunit">
    <text evidence="3">Monomer.</text>
</comment>
<evidence type="ECO:0000256" key="16">
    <source>
        <dbReference type="ARBA" id="ARBA00031927"/>
    </source>
</evidence>
<dbReference type="EMBL" id="PCRP01000022">
    <property type="protein sequence ID" value="PIP23775.1"/>
    <property type="molecule type" value="Genomic_DNA"/>
</dbReference>
<evidence type="ECO:0000256" key="18">
    <source>
        <dbReference type="ARBA" id="ARBA00048002"/>
    </source>
</evidence>
<evidence type="ECO:0000256" key="5">
    <source>
        <dbReference type="ARBA" id="ARBA00022801"/>
    </source>
</evidence>
<dbReference type="CDD" id="cd03427">
    <property type="entry name" value="NUDIX_MTH1_Nudt1"/>
    <property type="match status" value="1"/>
</dbReference>
<dbReference type="Pfam" id="PF00293">
    <property type="entry name" value="NUDIX"/>
    <property type="match status" value="1"/>
</dbReference>
<dbReference type="InterPro" id="IPR000086">
    <property type="entry name" value="NUDIX_hydrolase_dom"/>
</dbReference>
<dbReference type="GO" id="GO:0008828">
    <property type="term" value="F:dATP diphosphatase activity"/>
    <property type="evidence" value="ECO:0007669"/>
    <property type="project" value="UniProtKB-EC"/>
</dbReference>
<keyword evidence="6" id="KW-0460">Magnesium</keyword>
<evidence type="ECO:0000256" key="2">
    <source>
        <dbReference type="ARBA" id="ARBA00005582"/>
    </source>
</evidence>
<accession>A0A2G9YX07</accession>
<evidence type="ECO:0000256" key="7">
    <source>
        <dbReference type="ARBA" id="ARBA00024448"/>
    </source>
</evidence>
<gene>
    <name evidence="23" type="ORF">COX36_01405</name>
</gene>
<sequence>MKERITLKAYKETLQTPPEQRTLCFLIQGDEVLLGYKKEGGFGQGKWVGIGGKIEEQDKDLKEAALREAREEIGVELSDLRRVATLDFYFPYVDNPKEWNQRVCVFIANNWSGILSESREIVPKWFKISEVPFDSMWSDATHWLPKVLRGEVLWGEFSFDTDLNVEEMNFIEGSPE</sequence>
<evidence type="ECO:0000256" key="12">
    <source>
        <dbReference type="ARBA" id="ARBA00026218"/>
    </source>
</evidence>
<dbReference type="PROSITE" id="PS51462">
    <property type="entry name" value="NUDIX"/>
    <property type="match status" value="1"/>
</dbReference>
<comment type="catalytic activity">
    <reaction evidence="8">
        <text>2-oxo-dATP + H2O = 2-oxo-dAMP + diphosphate + H(+)</text>
        <dbReference type="Rhea" id="RHEA:31583"/>
        <dbReference type="ChEBI" id="CHEBI:15377"/>
        <dbReference type="ChEBI" id="CHEBI:15378"/>
        <dbReference type="ChEBI" id="CHEBI:33019"/>
        <dbReference type="ChEBI" id="CHEBI:63212"/>
        <dbReference type="ChEBI" id="CHEBI:77897"/>
        <dbReference type="EC" id="3.6.1.56"/>
    </reaction>
    <physiologicalReaction direction="left-to-right" evidence="8">
        <dbReference type="Rhea" id="RHEA:31584"/>
    </physiologicalReaction>
</comment>
<name>A0A2G9YX07_9BACT</name>
<keyword evidence="5" id="KW-0378">Hydrolase</keyword>
<evidence type="ECO:0000256" key="10">
    <source>
        <dbReference type="ARBA" id="ARBA00024596"/>
    </source>
</evidence>
<feature type="domain" description="Nudix hydrolase" evidence="22">
    <location>
        <begin position="17"/>
        <end position="152"/>
    </location>
</feature>
<dbReference type="GO" id="GO:0008413">
    <property type="term" value="F:8-oxo-7,8-dihydroguanosine triphosphate pyrophosphatase activity"/>
    <property type="evidence" value="ECO:0007669"/>
    <property type="project" value="InterPro"/>
</dbReference>
<dbReference type="AlphaFoldDB" id="A0A2G9YX07"/>
<comment type="catalytic activity">
    <reaction evidence="10">
        <text>2-oxo-ATP + H2O = 2-oxo-AMP + diphosphate + H(+)</text>
        <dbReference type="Rhea" id="RHEA:67392"/>
        <dbReference type="ChEBI" id="CHEBI:15377"/>
        <dbReference type="ChEBI" id="CHEBI:15378"/>
        <dbReference type="ChEBI" id="CHEBI:33019"/>
        <dbReference type="ChEBI" id="CHEBI:71395"/>
        <dbReference type="ChEBI" id="CHEBI:172878"/>
    </reaction>
    <physiologicalReaction direction="left-to-right" evidence="10">
        <dbReference type="Rhea" id="RHEA:67393"/>
    </physiologicalReaction>
</comment>
<comment type="catalytic activity">
    <reaction evidence="19">
        <text>O(6)-methyl-dGTP + H2O = O(6)-methyl-dGMP + diphosphate + H(+)</text>
        <dbReference type="Rhea" id="RHEA:67600"/>
        <dbReference type="ChEBI" id="CHEBI:15377"/>
        <dbReference type="ChEBI" id="CHEBI:15378"/>
        <dbReference type="ChEBI" id="CHEBI:33019"/>
        <dbReference type="ChEBI" id="CHEBI:169974"/>
        <dbReference type="ChEBI" id="CHEBI:169975"/>
    </reaction>
    <physiologicalReaction direction="left-to-right" evidence="19">
        <dbReference type="Rhea" id="RHEA:67601"/>
    </physiologicalReaction>
</comment>
<dbReference type="Proteomes" id="UP000230273">
    <property type="component" value="Unassembled WGS sequence"/>
</dbReference>
<comment type="similarity">
    <text evidence="2">Belongs to the Nudix hydrolase family.</text>
</comment>
<comment type="cofactor">
    <cofactor evidence="1">
        <name>Mg(2+)</name>
        <dbReference type="ChEBI" id="CHEBI:18420"/>
    </cofactor>
</comment>
<evidence type="ECO:0000256" key="6">
    <source>
        <dbReference type="ARBA" id="ARBA00022842"/>
    </source>
</evidence>
<dbReference type="GO" id="GO:0046872">
    <property type="term" value="F:metal ion binding"/>
    <property type="evidence" value="ECO:0007669"/>
    <property type="project" value="UniProtKB-KW"/>
</dbReference>
<evidence type="ECO:0000313" key="24">
    <source>
        <dbReference type="Proteomes" id="UP000230273"/>
    </source>
</evidence>
<dbReference type="Gene3D" id="3.90.79.10">
    <property type="entry name" value="Nucleoside Triphosphate Pyrophosphohydrolase"/>
    <property type="match status" value="1"/>
</dbReference>
<dbReference type="EC" id="3.6.1.56" evidence="11"/>
<evidence type="ECO:0000256" key="20">
    <source>
        <dbReference type="ARBA" id="ARBA00049032"/>
    </source>
</evidence>
<evidence type="ECO:0000256" key="3">
    <source>
        <dbReference type="ARBA" id="ARBA00011245"/>
    </source>
</evidence>
<dbReference type="PANTHER" id="PTHR43758:SF2">
    <property type="entry name" value="OXIDIZED PURINE NUCLEOSIDE TRIPHOSPHATE HYDROLASE"/>
    <property type="match status" value="1"/>
</dbReference>
<comment type="catalytic activity">
    <reaction evidence="20">
        <text>N(6)-methyl-dATP + H2O = N(6)-methyl-dAMP + diphosphate + H(+)</text>
        <dbReference type="Rhea" id="RHEA:67604"/>
        <dbReference type="ChEBI" id="CHEBI:15377"/>
        <dbReference type="ChEBI" id="CHEBI:15378"/>
        <dbReference type="ChEBI" id="CHEBI:33019"/>
        <dbReference type="ChEBI" id="CHEBI:169976"/>
        <dbReference type="ChEBI" id="CHEBI:172872"/>
    </reaction>
    <physiologicalReaction direction="left-to-right" evidence="20">
        <dbReference type="Rhea" id="RHEA:67605"/>
    </physiologicalReaction>
</comment>
<dbReference type="PRINTS" id="PR01403">
    <property type="entry name" value="8OXTPHPHTASE"/>
</dbReference>